<organism evidence="2 3">
    <name type="scientific">Candidatus Tagabacteria bacterium CG10_big_fil_rev_8_21_14_0_10_40_13</name>
    <dbReference type="NCBI Taxonomy" id="1975022"/>
    <lineage>
        <taxon>Bacteria</taxon>
        <taxon>Candidatus Tagaibacteriota</taxon>
    </lineage>
</organism>
<dbReference type="Gene3D" id="3.40.50.300">
    <property type="entry name" value="P-loop containing nucleotide triphosphate hydrolases"/>
    <property type="match status" value="2"/>
</dbReference>
<dbReference type="GO" id="GO:0005829">
    <property type="term" value="C:cytosol"/>
    <property type="evidence" value="ECO:0007669"/>
    <property type="project" value="TreeGrafter"/>
</dbReference>
<dbReference type="AlphaFoldDB" id="A0A2M8L833"/>
<comment type="caution">
    <text evidence="2">The sequence shown here is derived from an EMBL/GenBank/DDBJ whole genome shotgun (WGS) entry which is preliminary data.</text>
</comment>
<evidence type="ECO:0000313" key="2">
    <source>
        <dbReference type="EMBL" id="PJE72778.1"/>
    </source>
</evidence>
<dbReference type="InterPro" id="IPR007694">
    <property type="entry name" value="DNA_helicase_DnaB-like_C"/>
</dbReference>
<sequence length="298" mass="34678">MRIEQLETKLKQVEKELQEAEWEEGFERALKEYRGKDEVISFQSYKQLLEGKQEPIWRVKSNIPTLDDLIGGFQEGNLIIVTAPTGQGKTTFCQTLTRNFADNGVRCLWFSYEVPPREFLEKFGENLPVAYLPKALVSRTMIWIERKIVEAIAKYQTKVVFIDHLHYLLDLSKVKNASLEIGAIMRELKLMALKYNIVIFIVAHMTKTRFEDKVGLEDIRDSSFISQEADYVIVLWRDATRQSKRDLREKGVIYTNEAVASVEKNRRTGRTGSLRLILKDNLFYEVTENYGEEPIKKI</sequence>
<dbReference type="PROSITE" id="PS51199">
    <property type="entry name" value="SF4_HELICASE"/>
    <property type="match status" value="1"/>
</dbReference>
<dbReference type="PANTHER" id="PTHR30153:SF2">
    <property type="entry name" value="REPLICATIVE DNA HELICASE"/>
    <property type="match status" value="1"/>
</dbReference>
<name>A0A2M8L833_9BACT</name>
<dbReference type="EMBL" id="PFEP01000042">
    <property type="protein sequence ID" value="PJE72778.1"/>
    <property type="molecule type" value="Genomic_DNA"/>
</dbReference>
<dbReference type="SUPFAM" id="SSF52540">
    <property type="entry name" value="P-loop containing nucleoside triphosphate hydrolases"/>
    <property type="match status" value="1"/>
</dbReference>
<proteinExistence type="predicted"/>
<dbReference type="InterPro" id="IPR027417">
    <property type="entry name" value="P-loop_NTPase"/>
</dbReference>
<dbReference type="GO" id="GO:0005524">
    <property type="term" value="F:ATP binding"/>
    <property type="evidence" value="ECO:0007669"/>
    <property type="project" value="InterPro"/>
</dbReference>
<gene>
    <name evidence="2" type="ORF">COV00_03505</name>
</gene>
<evidence type="ECO:0000259" key="1">
    <source>
        <dbReference type="PROSITE" id="PS51199"/>
    </source>
</evidence>
<protein>
    <recommendedName>
        <fullName evidence="1">SF4 helicase domain-containing protein</fullName>
    </recommendedName>
</protein>
<dbReference type="PANTHER" id="PTHR30153">
    <property type="entry name" value="REPLICATIVE DNA HELICASE DNAB"/>
    <property type="match status" value="1"/>
</dbReference>
<dbReference type="GO" id="GO:0006260">
    <property type="term" value="P:DNA replication"/>
    <property type="evidence" value="ECO:0007669"/>
    <property type="project" value="InterPro"/>
</dbReference>
<dbReference type="Pfam" id="PF03796">
    <property type="entry name" value="DnaB_C"/>
    <property type="match status" value="2"/>
</dbReference>
<reference evidence="3" key="1">
    <citation type="submission" date="2017-09" db="EMBL/GenBank/DDBJ databases">
        <title>Depth-based differentiation of microbial function through sediment-hosted aquifers and enrichment of novel symbionts in the deep terrestrial subsurface.</title>
        <authorList>
            <person name="Probst A.J."/>
            <person name="Ladd B."/>
            <person name="Jarett J.K."/>
            <person name="Geller-Mcgrath D.E."/>
            <person name="Sieber C.M.K."/>
            <person name="Emerson J.B."/>
            <person name="Anantharaman K."/>
            <person name="Thomas B.C."/>
            <person name="Malmstrom R."/>
            <person name="Stieglmeier M."/>
            <person name="Klingl A."/>
            <person name="Woyke T."/>
            <person name="Ryan C.M."/>
            <person name="Banfield J.F."/>
        </authorList>
    </citation>
    <scope>NUCLEOTIDE SEQUENCE [LARGE SCALE GENOMIC DNA]</scope>
</reference>
<dbReference type="GO" id="GO:0003678">
    <property type="term" value="F:DNA helicase activity"/>
    <property type="evidence" value="ECO:0007669"/>
    <property type="project" value="InterPro"/>
</dbReference>
<feature type="domain" description="SF4 helicase" evidence="1">
    <location>
        <begin position="52"/>
        <end position="290"/>
    </location>
</feature>
<evidence type="ECO:0000313" key="3">
    <source>
        <dbReference type="Proteomes" id="UP000230603"/>
    </source>
</evidence>
<accession>A0A2M8L833</accession>
<dbReference type="Proteomes" id="UP000230603">
    <property type="component" value="Unassembled WGS sequence"/>
</dbReference>